<gene>
    <name evidence="7" type="ORF">DGAL_LOCUS6004</name>
</gene>
<dbReference type="GO" id="GO:0016020">
    <property type="term" value="C:membrane"/>
    <property type="evidence" value="ECO:0007669"/>
    <property type="project" value="UniProtKB-SubCell"/>
</dbReference>
<comment type="caution">
    <text evidence="7">The sequence shown here is derived from an EMBL/GenBank/DDBJ whole genome shotgun (WGS) entry which is preliminary data.</text>
</comment>
<evidence type="ECO:0000256" key="6">
    <source>
        <dbReference type="ARBA" id="ARBA00023136"/>
    </source>
</evidence>
<evidence type="ECO:0000256" key="3">
    <source>
        <dbReference type="ARBA" id="ARBA00022692"/>
    </source>
</evidence>
<dbReference type="InterPro" id="IPR026050">
    <property type="entry name" value="C1GALT1/C1GALT1_chp1"/>
</dbReference>
<evidence type="ECO:0000313" key="7">
    <source>
        <dbReference type="EMBL" id="CAH0103430.1"/>
    </source>
</evidence>
<keyword evidence="4" id="KW-0735">Signal-anchor</keyword>
<dbReference type="Proteomes" id="UP000789390">
    <property type="component" value="Unassembled WGS sequence"/>
</dbReference>
<dbReference type="PANTHER" id="PTHR23033">
    <property type="entry name" value="BETA1,3-GALACTOSYLTRANSFERASE"/>
    <property type="match status" value="1"/>
</dbReference>
<keyword evidence="3" id="KW-0812">Transmembrane</keyword>
<keyword evidence="6" id="KW-0472">Membrane</keyword>
<protein>
    <submittedName>
        <fullName evidence="7">Uncharacterized protein</fullName>
    </submittedName>
</protein>
<evidence type="ECO:0000256" key="1">
    <source>
        <dbReference type="ARBA" id="ARBA00004606"/>
    </source>
</evidence>
<comment type="subcellular location">
    <subcellularLocation>
        <location evidence="1">Membrane</location>
        <topology evidence="1">Single-pass type II membrane protein</topology>
    </subcellularLocation>
</comment>
<dbReference type="GO" id="GO:0016263">
    <property type="term" value="F:glycoprotein-N-acetylgalactosamine 3-beta-galactosyltransferase activity"/>
    <property type="evidence" value="ECO:0007669"/>
    <property type="project" value="TreeGrafter"/>
</dbReference>
<dbReference type="EMBL" id="CAKKLH010000112">
    <property type="protein sequence ID" value="CAH0103430.1"/>
    <property type="molecule type" value="Genomic_DNA"/>
</dbReference>
<name>A0A8J2RRF3_9CRUS</name>
<dbReference type="OrthoDB" id="414175at2759"/>
<proteinExistence type="inferred from homology"/>
<organism evidence="7 8">
    <name type="scientific">Daphnia galeata</name>
    <dbReference type="NCBI Taxonomy" id="27404"/>
    <lineage>
        <taxon>Eukaryota</taxon>
        <taxon>Metazoa</taxon>
        <taxon>Ecdysozoa</taxon>
        <taxon>Arthropoda</taxon>
        <taxon>Crustacea</taxon>
        <taxon>Branchiopoda</taxon>
        <taxon>Diplostraca</taxon>
        <taxon>Cladocera</taxon>
        <taxon>Anomopoda</taxon>
        <taxon>Daphniidae</taxon>
        <taxon>Daphnia</taxon>
    </lineage>
</organism>
<evidence type="ECO:0000256" key="2">
    <source>
        <dbReference type="ARBA" id="ARBA00006462"/>
    </source>
</evidence>
<comment type="similarity">
    <text evidence="2">Belongs to the glycosyltransferase 31 family. Beta3-Gal-T subfamily.</text>
</comment>
<dbReference type="AlphaFoldDB" id="A0A8J2RRF3"/>
<keyword evidence="5" id="KW-1133">Transmembrane helix</keyword>
<evidence type="ECO:0000313" key="8">
    <source>
        <dbReference type="Proteomes" id="UP000789390"/>
    </source>
</evidence>
<keyword evidence="8" id="KW-1185">Reference proteome</keyword>
<sequence>MSSAQDETLPDAVILPVNDTYTNLWGKTQEALKYIYTHHLKRRRLFYKADDDTYADSDTKIQNNGKHFMSGGPGYVLTREAIRRFVEIGLANVSELDQPQNKTASTYSNSNCRIGQHEGQEDVNLAGDSRDENRVERFLPWSLEDMICGHLKYKPNDYWMLREWSFYYPLKQDMECCSHHAVAFHYVKDHQLKVYEYLIYKLRLYSNR</sequence>
<evidence type="ECO:0000256" key="4">
    <source>
        <dbReference type="ARBA" id="ARBA00022968"/>
    </source>
</evidence>
<evidence type="ECO:0000256" key="5">
    <source>
        <dbReference type="ARBA" id="ARBA00022989"/>
    </source>
</evidence>
<accession>A0A8J2RRF3</accession>
<dbReference type="PANTHER" id="PTHR23033:SF14">
    <property type="entry name" value="GLYCOPROTEIN-N-ACETYLGALACTOSAMINE 3-BETA-GALACTOSYLTRANSFERASE 1-RELATED"/>
    <property type="match status" value="1"/>
</dbReference>
<reference evidence="7" key="1">
    <citation type="submission" date="2021-11" db="EMBL/GenBank/DDBJ databases">
        <authorList>
            <person name="Schell T."/>
        </authorList>
    </citation>
    <scope>NUCLEOTIDE SEQUENCE</scope>
    <source>
        <strain evidence="7">M5</strain>
    </source>
</reference>